<evidence type="ECO:0000256" key="12">
    <source>
        <dbReference type="ARBA" id="ARBA00052467"/>
    </source>
</evidence>
<feature type="active site" evidence="14">
    <location>
        <position position="266"/>
    </location>
</feature>
<dbReference type="EC" id="2.3.1.180" evidence="14"/>
<dbReference type="InterPro" id="IPR016039">
    <property type="entry name" value="Thiolase-like"/>
</dbReference>
<dbReference type="InterPro" id="IPR013751">
    <property type="entry name" value="ACP_syn_III_N"/>
</dbReference>
<comment type="catalytic activity">
    <reaction evidence="13">
        <text>3-methylbutanoyl-CoA + malonyl-[ACP] + H(+) = 5-methyl-3-oxohexanoyl-[ACP] + CO2 + CoA</text>
        <dbReference type="Rhea" id="RHEA:42272"/>
        <dbReference type="Rhea" id="RHEA-COMP:9623"/>
        <dbReference type="Rhea" id="RHEA-COMP:9941"/>
        <dbReference type="ChEBI" id="CHEBI:15378"/>
        <dbReference type="ChEBI" id="CHEBI:16526"/>
        <dbReference type="ChEBI" id="CHEBI:57287"/>
        <dbReference type="ChEBI" id="CHEBI:57345"/>
        <dbReference type="ChEBI" id="CHEBI:78449"/>
        <dbReference type="ChEBI" id="CHEBI:78822"/>
        <dbReference type="EC" id="2.3.1.300"/>
    </reaction>
    <physiologicalReaction direction="left-to-right" evidence="13">
        <dbReference type="Rhea" id="RHEA:42273"/>
    </physiologicalReaction>
</comment>
<evidence type="ECO:0000256" key="8">
    <source>
        <dbReference type="ARBA" id="ARBA00023268"/>
    </source>
</evidence>
<evidence type="ECO:0000256" key="6">
    <source>
        <dbReference type="ARBA" id="ARBA00023098"/>
    </source>
</evidence>
<proteinExistence type="inferred from homology"/>
<comment type="subunit">
    <text evidence="14">Homodimer.</text>
</comment>
<evidence type="ECO:0000256" key="9">
    <source>
        <dbReference type="ARBA" id="ARBA00023315"/>
    </source>
</evidence>
<organism evidence="17 18">
    <name type="scientific">Proteiniclasticum sediminis</name>
    <dbReference type="NCBI Taxonomy" id="2804028"/>
    <lineage>
        <taxon>Bacteria</taxon>
        <taxon>Bacillati</taxon>
        <taxon>Bacillota</taxon>
        <taxon>Clostridia</taxon>
        <taxon>Eubacteriales</taxon>
        <taxon>Clostridiaceae</taxon>
        <taxon>Proteiniclasticum</taxon>
    </lineage>
</organism>
<reference evidence="17" key="1">
    <citation type="submission" date="2021-04" db="EMBL/GenBank/DDBJ databases">
        <title>Proteiniclasticum sedimins sp. nov., an obligate anaerobic bacterium isolated from anaerobic sludge.</title>
        <authorList>
            <person name="Liu J."/>
        </authorList>
    </citation>
    <scope>NUCLEOTIDE SEQUENCE</scope>
    <source>
        <strain evidence="17">BAD-10</strain>
    </source>
</reference>
<comment type="catalytic activity">
    <reaction evidence="10">
        <text>malonyl-[ACP] + acetyl-CoA + H(+) = 3-oxobutanoyl-[ACP] + CO2 + CoA</text>
        <dbReference type="Rhea" id="RHEA:12080"/>
        <dbReference type="Rhea" id="RHEA-COMP:9623"/>
        <dbReference type="Rhea" id="RHEA-COMP:9625"/>
        <dbReference type="ChEBI" id="CHEBI:15378"/>
        <dbReference type="ChEBI" id="CHEBI:16526"/>
        <dbReference type="ChEBI" id="CHEBI:57287"/>
        <dbReference type="ChEBI" id="CHEBI:57288"/>
        <dbReference type="ChEBI" id="CHEBI:78449"/>
        <dbReference type="ChEBI" id="CHEBI:78450"/>
        <dbReference type="EC" id="2.3.1.180"/>
    </reaction>
    <physiologicalReaction direction="left-to-right" evidence="10">
        <dbReference type="Rhea" id="RHEA:12081"/>
    </physiologicalReaction>
</comment>
<comment type="caution">
    <text evidence="17">The sequence shown here is derived from an EMBL/GenBank/DDBJ whole genome shotgun (WGS) entry which is preliminary data.</text>
</comment>
<evidence type="ECO:0000256" key="13">
    <source>
        <dbReference type="ARBA" id="ARBA00052985"/>
    </source>
</evidence>
<dbReference type="GO" id="GO:0006633">
    <property type="term" value="P:fatty acid biosynthetic process"/>
    <property type="evidence" value="ECO:0007669"/>
    <property type="project" value="UniProtKB-UniRule"/>
</dbReference>
<dbReference type="SUPFAM" id="SSF53901">
    <property type="entry name" value="Thiolase-like"/>
    <property type="match status" value="1"/>
</dbReference>
<feature type="active site" evidence="14">
    <location>
        <position position="236"/>
    </location>
</feature>
<evidence type="ECO:0000256" key="11">
    <source>
        <dbReference type="ARBA" id="ARBA00052407"/>
    </source>
</evidence>
<evidence type="ECO:0000256" key="3">
    <source>
        <dbReference type="ARBA" id="ARBA00022516"/>
    </source>
</evidence>
<dbReference type="InterPro" id="IPR004655">
    <property type="entry name" value="FabH"/>
</dbReference>
<protein>
    <recommendedName>
        <fullName evidence="14">Beta-ketoacyl-[acyl-carrier-protein] synthase III</fullName>
        <shortName evidence="14">Beta-ketoacyl-ACP synthase III</shortName>
        <shortName evidence="14">KAS III</shortName>
        <ecNumber evidence="14">2.3.1.180</ecNumber>
    </recommendedName>
    <alternativeName>
        <fullName evidence="14">3-oxoacyl-[acyl-carrier-protein] synthase 3</fullName>
    </alternativeName>
    <alternativeName>
        <fullName evidence="14">3-oxoacyl-[acyl-carrier-protein] synthase III</fullName>
    </alternativeName>
</protein>
<feature type="domain" description="Beta-ketoacyl-[acyl-carrier-protein] synthase III C-terminal" evidence="15">
    <location>
        <begin position="221"/>
        <end position="309"/>
    </location>
</feature>
<dbReference type="HAMAP" id="MF_01815">
    <property type="entry name" value="FabH"/>
    <property type="match status" value="1"/>
</dbReference>
<dbReference type="Proteomes" id="UP000675379">
    <property type="component" value="Unassembled WGS sequence"/>
</dbReference>
<dbReference type="InterPro" id="IPR013747">
    <property type="entry name" value="ACP_syn_III_C"/>
</dbReference>
<evidence type="ECO:0000256" key="2">
    <source>
        <dbReference type="ARBA" id="ARBA00008642"/>
    </source>
</evidence>
<dbReference type="Pfam" id="PF08545">
    <property type="entry name" value="ACP_syn_III"/>
    <property type="match status" value="1"/>
</dbReference>
<evidence type="ECO:0000256" key="4">
    <source>
        <dbReference type="ARBA" id="ARBA00022679"/>
    </source>
</evidence>
<keyword evidence="5 14" id="KW-0276">Fatty acid metabolism</keyword>
<comment type="domain">
    <text evidence="14">The last Arg residue of the ACP-binding site is essential for the weak association between ACP/AcpP and FabH.</text>
</comment>
<evidence type="ECO:0000313" key="17">
    <source>
        <dbReference type="EMBL" id="MBR0575290.1"/>
    </source>
</evidence>
<sequence length="313" mass="33466">MPRTILTNQDMERYVETSDDWIVSRTGIRQRHISDKDENTGDLGYAAALAALENAGIAPEDLDYILVATTTPHALVPNTSSYIQAKLGAVNAAALDINAACSGFIYGLELADVLLMRKTIKHVLVIGAEVLSKITDFTDRSTCVLFGDGAGAAVLTKGEGLYATLTGADGAKGQCLHTSDFAVRNIIAGDEPSPHLIQMDGKEVYKFAVNILPESVKKVVEEKGHALEDLDWVIPHQANVRIIEAASKRLGIPMEKFFVNIGSTGNTSAASIAIALDDMNKTGLLKKGQKLAMVGFGGGLTYGAVYLEWTKEA</sequence>
<comment type="subcellular location">
    <subcellularLocation>
        <location evidence="14">Cytoplasm</location>
    </subcellularLocation>
</comment>
<comment type="function">
    <text evidence="14">Catalyzes the condensation reaction of fatty acid synthesis by the addition to an acyl acceptor of two carbons from malonyl-ACP. Catalyzes the first condensation reaction which initiates fatty acid synthesis and may therefore play a role in governing the total rate of fatty acid production. Possesses both acetoacetyl-ACP synthase and acetyl transacylase activities. Its substrate specificity determines the biosynthesis of branched-chain and/or straight-chain of fatty acids.</text>
</comment>
<dbReference type="CDD" id="cd00830">
    <property type="entry name" value="KAS_III"/>
    <property type="match status" value="1"/>
</dbReference>
<evidence type="ECO:0000259" key="15">
    <source>
        <dbReference type="Pfam" id="PF08541"/>
    </source>
</evidence>
<dbReference type="EMBL" id="JAGSCS010000002">
    <property type="protein sequence ID" value="MBR0575290.1"/>
    <property type="molecule type" value="Genomic_DNA"/>
</dbReference>
<evidence type="ECO:0000256" key="7">
    <source>
        <dbReference type="ARBA" id="ARBA00023160"/>
    </source>
</evidence>
<comment type="catalytic activity">
    <reaction evidence="12">
        <text>2-methylpropanoyl-CoA + malonyl-[ACP] + H(+) = 4-methyl-3-oxopentanoyl-[ACP] + CO2 + CoA</text>
        <dbReference type="Rhea" id="RHEA:42268"/>
        <dbReference type="Rhea" id="RHEA-COMP:9623"/>
        <dbReference type="Rhea" id="RHEA-COMP:9940"/>
        <dbReference type="ChEBI" id="CHEBI:15378"/>
        <dbReference type="ChEBI" id="CHEBI:16526"/>
        <dbReference type="ChEBI" id="CHEBI:57287"/>
        <dbReference type="ChEBI" id="CHEBI:57338"/>
        <dbReference type="ChEBI" id="CHEBI:78449"/>
        <dbReference type="ChEBI" id="CHEBI:78820"/>
        <dbReference type="EC" id="2.3.1.300"/>
    </reaction>
    <physiologicalReaction direction="left-to-right" evidence="12">
        <dbReference type="Rhea" id="RHEA:42269"/>
    </physiologicalReaction>
</comment>
<keyword evidence="3 14" id="KW-0444">Lipid biosynthesis</keyword>
<dbReference type="GO" id="GO:0033818">
    <property type="term" value="F:beta-ketoacyl-acyl-carrier-protein synthase III activity"/>
    <property type="evidence" value="ECO:0007669"/>
    <property type="project" value="UniProtKB-UniRule"/>
</dbReference>
<keyword evidence="7 14" id="KW-0275">Fatty acid biosynthesis</keyword>
<feature type="domain" description="Beta-ketoacyl-[acyl-carrier-protein] synthase III N-terminal" evidence="16">
    <location>
        <begin position="95"/>
        <end position="170"/>
    </location>
</feature>
<dbReference type="PANTHER" id="PTHR43091">
    <property type="entry name" value="3-OXOACYL-[ACYL-CARRIER-PROTEIN] SYNTHASE"/>
    <property type="match status" value="1"/>
</dbReference>
<dbReference type="GO" id="GO:0004315">
    <property type="term" value="F:3-oxoacyl-[acyl-carrier-protein] synthase activity"/>
    <property type="evidence" value="ECO:0007669"/>
    <property type="project" value="InterPro"/>
</dbReference>
<keyword evidence="8 14" id="KW-0511">Multifunctional enzyme</keyword>
<name>A0A941HPQ9_9CLOT</name>
<keyword evidence="6 14" id="KW-0443">Lipid metabolism</keyword>
<feature type="active site" evidence="14">
    <location>
        <position position="101"/>
    </location>
</feature>
<dbReference type="NCBIfam" id="NF006829">
    <property type="entry name" value="PRK09352.1"/>
    <property type="match status" value="1"/>
</dbReference>
<dbReference type="PANTHER" id="PTHR43091:SF1">
    <property type="entry name" value="BETA-KETOACYL-[ACYL-CARRIER-PROTEIN] SYNTHASE III, CHLOROPLASTIC"/>
    <property type="match status" value="1"/>
</dbReference>
<evidence type="ECO:0000256" key="1">
    <source>
        <dbReference type="ARBA" id="ARBA00005194"/>
    </source>
</evidence>
<evidence type="ECO:0000256" key="14">
    <source>
        <dbReference type="HAMAP-Rule" id="MF_01815"/>
    </source>
</evidence>
<comment type="similarity">
    <text evidence="2 14">Belongs to the thiolase-like superfamily. FabH family.</text>
</comment>
<gene>
    <name evidence="14" type="primary">fabH</name>
    <name evidence="17" type="ORF">KCG48_02940</name>
</gene>
<accession>A0A941HPQ9</accession>
<dbReference type="GO" id="GO:0005737">
    <property type="term" value="C:cytoplasm"/>
    <property type="evidence" value="ECO:0007669"/>
    <property type="project" value="UniProtKB-SubCell"/>
</dbReference>
<dbReference type="Pfam" id="PF08541">
    <property type="entry name" value="ACP_syn_III_C"/>
    <property type="match status" value="1"/>
</dbReference>
<keyword evidence="9 14" id="KW-0012">Acyltransferase</keyword>
<evidence type="ECO:0000313" key="18">
    <source>
        <dbReference type="Proteomes" id="UP000675379"/>
    </source>
</evidence>
<dbReference type="FunFam" id="3.40.47.10:FF:000004">
    <property type="entry name" value="3-oxoacyl-[acyl-carrier-protein] synthase 3"/>
    <property type="match status" value="1"/>
</dbReference>
<evidence type="ECO:0000256" key="5">
    <source>
        <dbReference type="ARBA" id="ARBA00022832"/>
    </source>
</evidence>
<keyword evidence="18" id="KW-1185">Reference proteome</keyword>
<comment type="pathway">
    <text evidence="1 14">Lipid metabolism; fatty acid biosynthesis.</text>
</comment>
<dbReference type="NCBIfam" id="TIGR00747">
    <property type="entry name" value="fabH"/>
    <property type="match status" value="1"/>
</dbReference>
<keyword evidence="14" id="KW-0963">Cytoplasm</keyword>
<evidence type="ECO:0000259" key="16">
    <source>
        <dbReference type="Pfam" id="PF08545"/>
    </source>
</evidence>
<comment type="catalytic activity">
    <reaction evidence="11">
        <text>(2S)-2-methylbutanoyl-CoA + malonyl-[ACP] + H(+) = (4S)-4-methyl-3-oxohexanoyl-[ACP] + CO2 + CoA</text>
        <dbReference type="Rhea" id="RHEA:42276"/>
        <dbReference type="Rhea" id="RHEA-COMP:9623"/>
        <dbReference type="Rhea" id="RHEA-COMP:17148"/>
        <dbReference type="ChEBI" id="CHEBI:15378"/>
        <dbReference type="ChEBI" id="CHEBI:16526"/>
        <dbReference type="ChEBI" id="CHEBI:57287"/>
        <dbReference type="ChEBI" id="CHEBI:78449"/>
        <dbReference type="ChEBI" id="CHEBI:88166"/>
        <dbReference type="ChEBI" id="CHEBI:167462"/>
        <dbReference type="EC" id="2.3.1.300"/>
    </reaction>
    <physiologicalReaction direction="left-to-right" evidence="11">
        <dbReference type="Rhea" id="RHEA:42277"/>
    </physiologicalReaction>
</comment>
<dbReference type="Gene3D" id="3.40.47.10">
    <property type="match status" value="1"/>
</dbReference>
<evidence type="ECO:0000256" key="10">
    <source>
        <dbReference type="ARBA" id="ARBA00051096"/>
    </source>
</evidence>
<feature type="region of interest" description="ACP-binding" evidence="14">
    <location>
        <begin position="237"/>
        <end position="241"/>
    </location>
</feature>
<keyword evidence="4 14" id="KW-0808">Transferase</keyword>
<dbReference type="AlphaFoldDB" id="A0A941HPQ9"/>